<dbReference type="Pfam" id="PF10080">
    <property type="entry name" value="FtrD-like"/>
    <property type="match status" value="1"/>
</dbReference>
<organism evidence="2 3">
    <name type="scientific">Alkalidesulfovibrio alkalitolerans DSM 16529</name>
    <dbReference type="NCBI Taxonomy" id="1121439"/>
    <lineage>
        <taxon>Bacteria</taxon>
        <taxon>Pseudomonadati</taxon>
        <taxon>Thermodesulfobacteriota</taxon>
        <taxon>Desulfovibrionia</taxon>
        <taxon>Desulfovibrionales</taxon>
        <taxon>Desulfovibrionaceae</taxon>
        <taxon>Alkalidesulfovibrio</taxon>
    </lineage>
</organism>
<dbReference type="EMBL" id="ATHI01000004">
    <property type="protein sequence ID" value="EPR35464.1"/>
    <property type="molecule type" value="Genomic_DNA"/>
</dbReference>
<gene>
    <name evidence="2" type="ORF">dsat_2165</name>
</gene>
<proteinExistence type="predicted"/>
<reference evidence="2 3" key="1">
    <citation type="journal article" date="2013" name="Genome Announc.">
        <title>Draft genome sequences for three mercury-methylating, sulfate-reducing bacteria.</title>
        <authorList>
            <person name="Brown S.D."/>
            <person name="Hurt R.A.Jr."/>
            <person name="Gilmour C.C."/>
            <person name="Elias D.A."/>
        </authorList>
    </citation>
    <scope>NUCLEOTIDE SEQUENCE [LARGE SCALE GENOMIC DNA]</scope>
    <source>
        <strain evidence="2 3">DSM 16529</strain>
    </source>
</reference>
<evidence type="ECO:0000313" key="2">
    <source>
        <dbReference type="EMBL" id="EPR35464.1"/>
    </source>
</evidence>
<dbReference type="OrthoDB" id="9792533at2"/>
<dbReference type="eggNOG" id="COG4393">
    <property type="taxonomic scope" value="Bacteria"/>
</dbReference>
<accession>S7UN80</accession>
<name>S7UN80_9BACT</name>
<dbReference type="InterPro" id="IPR018758">
    <property type="entry name" value="FtrD-like"/>
</dbReference>
<feature type="domain" description="Membrane iron-sulfur containing protein FtrD-like" evidence="1">
    <location>
        <begin position="50"/>
        <end position="151"/>
    </location>
</feature>
<dbReference type="PATRIC" id="fig|1121439.3.peg.553"/>
<sequence length="151" mass="16050">MPRIFTISLILAAFLAVSAVPGQAFFGLFSSGKSLTLADGKALIPLDGLKTGEARFFTVPLDGKTIKLFALKTPDGRVRTAFDACDVCWHAHKGYAQDGDFMVCVYCGMRFHVMRVGDVSGGCNPAPLPSTVEGKNVVITEAALRTGAGFF</sequence>
<dbReference type="RefSeq" id="WP_020886051.1">
    <property type="nucleotide sequence ID" value="NZ_ATHI01000004.1"/>
</dbReference>
<evidence type="ECO:0000259" key="1">
    <source>
        <dbReference type="Pfam" id="PF10080"/>
    </source>
</evidence>
<dbReference type="AlphaFoldDB" id="S7UN80"/>
<comment type="caution">
    <text evidence="2">The sequence shown here is derived from an EMBL/GenBank/DDBJ whole genome shotgun (WGS) entry which is preliminary data.</text>
</comment>
<dbReference type="Proteomes" id="UP000014975">
    <property type="component" value="Unassembled WGS sequence"/>
</dbReference>
<protein>
    <recommendedName>
        <fullName evidence="1">Membrane iron-sulfur containing protein FtrD-like domain-containing protein</fullName>
    </recommendedName>
</protein>
<dbReference type="STRING" id="1121439.dsat_2165"/>
<evidence type="ECO:0000313" key="3">
    <source>
        <dbReference type="Proteomes" id="UP000014975"/>
    </source>
</evidence>
<keyword evidence="3" id="KW-1185">Reference proteome</keyword>